<evidence type="ECO:0000313" key="2">
    <source>
        <dbReference type="EMBL" id="QSX74262.1"/>
    </source>
</evidence>
<keyword evidence="1" id="KW-0812">Transmembrane</keyword>
<evidence type="ECO:0000313" key="3">
    <source>
        <dbReference type="Proteomes" id="UP000663400"/>
    </source>
</evidence>
<feature type="transmembrane region" description="Helical" evidence="1">
    <location>
        <begin position="166"/>
        <end position="189"/>
    </location>
</feature>
<proteinExistence type="predicted"/>
<dbReference type="EMBL" id="CP071517">
    <property type="protein sequence ID" value="QSX74262.1"/>
    <property type="molecule type" value="Genomic_DNA"/>
</dbReference>
<feature type="transmembrane region" description="Helical" evidence="1">
    <location>
        <begin position="99"/>
        <end position="123"/>
    </location>
</feature>
<keyword evidence="1" id="KW-0472">Membrane</keyword>
<feature type="transmembrane region" description="Helical" evidence="1">
    <location>
        <begin position="129"/>
        <end position="146"/>
    </location>
</feature>
<gene>
    <name evidence="2" type="ORF">HIV01_013840</name>
</gene>
<evidence type="ECO:0008006" key="4">
    <source>
        <dbReference type="Google" id="ProtNLM"/>
    </source>
</evidence>
<feature type="transmembrane region" description="Helical" evidence="1">
    <location>
        <begin position="6"/>
        <end position="28"/>
    </location>
</feature>
<sequence length="229" mass="24815">MTTYQVLVSVHGAIGVIALVTFWSNAVLRKGTTLHRRVGRVFLLAMTGILATATPMAWFAFRSGRPVTAAFLAYLVVITAVAVWCQWRAIRDQDDVVRYTGPVYVGPGVLSLLSGLAVLVLGIRVGAPLLMGFSVVGLASGAEHIYKRRHRAQLGARRDWWLVEHYNAVLGNGIATHIAFLSIGLPRLLPSAGGGVLTTLAWFGPLLVAVIAKVLIDRRWKPRTLVQAS</sequence>
<dbReference type="RefSeq" id="WP_200608008.1">
    <property type="nucleotide sequence ID" value="NZ_CP071517.1"/>
</dbReference>
<feature type="transmembrane region" description="Helical" evidence="1">
    <location>
        <begin position="195"/>
        <end position="216"/>
    </location>
</feature>
<evidence type="ECO:0000256" key="1">
    <source>
        <dbReference type="SAM" id="Phobius"/>
    </source>
</evidence>
<feature type="transmembrane region" description="Helical" evidence="1">
    <location>
        <begin position="67"/>
        <end position="87"/>
    </location>
</feature>
<protein>
    <recommendedName>
        <fullName evidence="4">DUF2306 domain-containing protein</fullName>
    </recommendedName>
</protein>
<feature type="transmembrane region" description="Helical" evidence="1">
    <location>
        <begin position="40"/>
        <end position="61"/>
    </location>
</feature>
<keyword evidence="3" id="KW-1185">Reference proteome</keyword>
<dbReference type="Proteomes" id="UP000663400">
    <property type="component" value="Chromosome"/>
</dbReference>
<name>A0ABX7RB98_9GAMM</name>
<organism evidence="2 3">
    <name type="scientific">Lysobacter arenosi</name>
    <dbReference type="NCBI Taxonomy" id="2795387"/>
    <lineage>
        <taxon>Bacteria</taxon>
        <taxon>Pseudomonadati</taxon>
        <taxon>Pseudomonadota</taxon>
        <taxon>Gammaproteobacteria</taxon>
        <taxon>Lysobacterales</taxon>
        <taxon>Lysobacteraceae</taxon>
        <taxon>Lysobacter</taxon>
    </lineage>
</organism>
<keyword evidence="1" id="KW-1133">Transmembrane helix</keyword>
<reference evidence="2 3" key="1">
    <citation type="submission" date="2021-02" db="EMBL/GenBank/DDBJ databases">
        <title>Lysobacter arenosi sp. nov., isolated from soil of gangwondo yeongwol, south Korea.</title>
        <authorList>
            <person name="Kim K.R."/>
            <person name="Kim K.H."/>
            <person name="Jeon C.O."/>
        </authorList>
    </citation>
    <scope>NUCLEOTIDE SEQUENCE [LARGE SCALE GENOMIC DNA]</scope>
    <source>
        <strain evidence="2 3">R7</strain>
    </source>
</reference>
<accession>A0ABX7RB98</accession>